<dbReference type="SMART" id="SM00316">
    <property type="entry name" value="S1"/>
    <property type="match status" value="1"/>
</dbReference>
<name>A0A4R2KDM3_9FIRM</name>
<dbReference type="RefSeq" id="WP_132246797.1">
    <property type="nucleotide sequence ID" value="NZ_SLWV01000023.1"/>
</dbReference>
<keyword evidence="3" id="KW-0687">Ribonucleoprotein</keyword>
<dbReference type="Proteomes" id="UP000294919">
    <property type="component" value="Unassembled WGS sequence"/>
</dbReference>
<dbReference type="EMBL" id="SLWV01000023">
    <property type="protein sequence ID" value="TCO71044.1"/>
    <property type="molecule type" value="Genomic_DNA"/>
</dbReference>
<keyword evidence="7" id="KW-1185">Reference proteome</keyword>
<dbReference type="FunFam" id="2.40.50.140:FF:000051">
    <property type="entry name" value="RNA-binding transcriptional accessory protein"/>
    <property type="match status" value="1"/>
</dbReference>
<dbReference type="GO" id="GO:0003729">
    <property type="term" value="F:mRNA binding"/>
    <property type="evidence" value="ECO:0007669"/>
    <property type="project" value="TreeGrafter"/>
</dbReference>
<dbReference type="SUPFAM" id="SSF50249">
    <property type="entry name" value="Nucleic acid-binding proteins"/>
    <property type="match status" value="1"/>
</dbReference>
<dbReference type="CDD" id="cd05692">
    <property type="entry name" value="S1_RPS1_repeat_hs4"/>
    <property type="match status" value="1"/>
</dbReference>
<comment type="caution">
    <text evidence="6">The sequence shown here is derived from an EMBL/GenBank/DDBJ whole genome shotgun (WGS) entry which is preliminary data.</text>
</comment>
<proteinExistence type="inferred from homology"/>
<dbReference type="PRINTS" id="PR00681">
    <property type="entry name" value="RIBOSOMALS1"/>
</dbReference>
<dbReference type="GO" id="GO:1990904">
    <property type="term" value="C:ribonucleoprotein complex"/>
    <property type="evidence" value="ECO:0007669"/>
    <property type="project" value="UniProtKB-KW"/>
</dbReference>
<sequence length="136" mass="15073">MSNNLEVGTIVVGKVTAIKPFGAFVALEEGKEGLVHISQIAHGFVKDINEHLSVGAEVKVKILSIDEASGKISLSIRATQPVPETQEQDKPRAERPRRPKSKKATVNNYQDPQNNQSFNSLEDKLKVWLEQSEKNQ</sequence>
<evidence type="ECO:0000256" key="4">
    <source>
        <dbReference type="SAM" id="MobiDB-lite"/>
    </source>
</evidence>
<accession>A0A4R2KDM3</accession>
<dbReference type="InterPro" id="IPR050437">
    <property type="entry name" value="Ribos_protein_bS1-like"/>
</dbReference>
<comment type="similarity">
    <text evidence="1">Belongs to the bacterial ribosomal protein bS1 family.</text>
</comment>
<evidence type="ECO:0000256" key="1">
    <source>
        <dbReference type="ARBA" id="ARBA00006767"/>
    </source>
</evidence>
<evidence type="ECO:0000313" key="7">
    <source>
        <dbReference type="Proteomes" id="UP000294919"/>
    </source>
</evidence>
<dbReference type="GO" id="GO:0005840">
    <property type="term" value="C:ribosome"/>
    <property type="evidence" value="ECO:0007669"/>
    <property type="project" value="UniProtKB-KW"/>
</dbReference>
<feature type="region of interest" description="Disordered" evidence="4">
    <location>
        <begin position="74"/>
        <end position="122"/>
    </location>
</feature>
<dbReference type="InterPro" id="IPR012340">
    <property type="entry name" value="NA-bd_OB-fold"/>
</dbReference>
<evidence type="ECO:0000259" key="5">
    <source>
        <dbReference type="PROSITE" id="PS50126"/>
    </source>
</evidence>
<dbReference type="GO" id="GO:0006412">
    <property type="term" value="P:translation"/>
    <property type="evidence" value="ECO:0007669"/>
    <property type="project" value="TreeGrafter"/>
</dbReference>
<feature type="compositionally biased region" description="Basic and acidic residues" evidence="4">
    <location>
        <begin position="87"/>
        <end position="96"/>
    </location>
</feature>
<dbReference type="Pfam" id="PF00575">
    <property type="entry name" value="S1"/>
    <property type="match status" value="1"/>
</dbReference>
<dbReference type="OrthoDB" id="9810507at2"/>
<dbReference type="InterPro" id="IPR003029">
    <property type="entry name" value="S1_domain"/>
</dbReference>
<evidence type="ECO:0000256" key="3">
    <source>
        <dbReference type="ARBA" id="ARBA00023274"/>
    </source>
</evidence>
<dbReference type="GO" id="GO:0003735">
    <property type="term" value="F:structural constituent of ribosome"/>
    <property type="evidence" value="ECO:0007669"/>
    <property type="project" value="TreeGrafter"/>
</dbReference>
<dbReference type="PROSITE" id="PS50126">
    <property type="entry name" value="S1"/>
    <property type="match status" value="1"/>
</dbReference>
<protein>
    <submittedName>
        <fullName evidence="6">General stress protein 13</fullName>
    </submittedName>
</protein>
<dbReference type="AlphaFoldDB" id="A0A4R2KDM3"/>
<feature type="domain" description="S1 motif" evidence="5">
    <location>
        <begin position="8"/>
        <end position="77"/>
    </location>
</feature>
<keyword evidence="2" id="KW-0689">Ribosomal protein</keyword>
<dbReference type="NCBIfam" id="NF040579">
    <property type="entry name" value="S1_dom_CvfD"/>
    <property type="match status" value="1"/>
</dbReference>
<evidence type="ECO:0000313" key="6">
    <source>
        <dbReference type="EMBL" id="TCO71044.1"/>
    </source>
</evidence>
<feature type="compositionally biased region" description="Polar residues" evidence="4">
    <location>
        <begin position="76"/>
        <end position="85"/>
    </location>
</feature>
<dbReference type="InterPro" id="IPR035104">
    <property type="entry name" value="Ribosomal_protein_S1-like"/>
</dbReference>
<dbReference type="GO" id="GO:0005737">
    <property type="term" value="C:cytoplasm"/>
    <property type="evidence" value="ECO:0007669"/>
    <property type="project" value="UniProtKB-ARBA"/>
</dbReference>
<evidence type="ECO:0000256" key="2">
    <source>
        <dbReference type="ARBA" id="ARBA00022980"/>
    </source>
</evidence>
<organism evidence="6 7">
    <name type="scientific">Marinisporobacter balticus</name>
    <dbReference type="NCBI Taxonomy" id="2018667"/>
    <lineage>
        <taxon>Bacteria</taxon>
        <taxon>Bacillati</taxon>
        <taxon>Bacillota</taxon>
        <taxon>Clostridia</taxon>
        <taxon>Peptostreptococcales</taxon>
        <taxon>Thermotaleaceae</taxon>
        <taxon>Marinisporobacter</taxon>
    </lineage>
</organism>
<dbReference type="Gene3D" id="2.40.50.140">
    <property type="entry name" value="Nucleic acid-binding proteins"/>
    <property type="match status" value="1"/>
</dbReference>
<feature type="compositionally biased region" description="Polar residues" evidence="4">
    <location>
        <begin position="104"/>
        <end position="120"/>
    </location>
</feature>
<dbReference type="PANTHER" id="PTHR10724">
    <property type="entry name" value="30S RIBOSOMAL PROTEIN S1"/>
    <property type="match status" value="1"/>
</dbReference>
<gene>
    <name evidence="6" type="ORF">EV214_12332</name>
</gene>
<dbReference type="NCBIfam" id="NF005973">
    <property type="entry name" value="PRK08059.1"/>
    <property type="match status" value="1"/>
</dbReference>
<reference evidence="6 7" key="1">
    <citation type="submission" date="2019-03" db="EMBL/GenBank/DDBJ databases">
        <title>Genomic Encyclopedia of Type Strains, Phase IV (KMG-IV): sequencing the most valuable type-strain genomes for metagenomic binning, comparative biology and taxonomic classification.</title>
        <authorList>
            <person name="Goeker M."/>
        </authorList>
    </citation>
    <scope>NUCLEOTIDE SEQUENCE [LARGE SCALE GENOMIC DNA]</scope>
    <source>
        <strain evidence="6 7">DSM 102940</strain>
    </source>
</reference>
<dbReference type="PANTHER" id="PTHR10724:SF7">
    <property type="entry name" value="SMALL RIBOSOMAL SUBUNIT PROTEIN BS1C"/>
    <property type="match status" value="1"/>
</dbReference>